<dbReference type="InterPro" id="IPR035890">
    <property type="entry name" value="Anti-sigma-28_factor_FlgM_sf"/>
</dbReference>
<evidence type="ECO:0000256" key="4">
    <source>
        <dbReference type="ARBA" id="ARBA00022795"/>
    </source>
</evidence>
<feature type="compositionally biased region" description="Basic and acidic residues" evidence="9">
    <location>
        <begin position="22"/>
        <end position="32"/>
    </location>
</feature>
<keyword evidence="11" id="KW-0966">Cell projection</keyword>
<evidence type="ECO:0000259" key="10">
    <source>
        <dbReference type="Pfam" id="PF04316"/>
    </source>
</evidence>
<gene>
    <name evidence="11" type="primary">flgM</name>
    <name evidence="11" type="ORF">GM160_03345</name>
</gene>
<dbReference type="SUPFAM" id="SSF101498">
    <property type="entry name" value="Anti-sigma factor FlgM"/>
    <property type="match status" value="1"/>
</dbReference>
<keyword evidence="11" id="KW-0282">Flagellum</keyword>
<organism evidence="11 12">
    <name type="scientific">Guyparkeria halophila</name>
    <dbReference type="NCBI Taxonomy" id="47960"/>
    <lineage>
        <taxon>Bacteria</taxon>
        <taxon>Pseudomonadati</taxon>
        <taxon>Pseudomonadota</taxon>
        <taxon>Gammaproteobacteria</taxon>
        <taxon>Chromatiales</taxon>
        <taxon>Thioalkalibacteraceae</taxon>
        <taxon>Guyparkeria</taxon>
    </lineage>
</organism>
<feature type="domain" description="Anti-sigma-28 factor FlgM C-terminal" evidence="10">
    <location>
        <begin position="47"/>
        <end position="99"/>
    </location>
</feature>
<evidence type="ECO:0000256" key="2">
    <source>
        <dbReference type="ARBA" id="ARBA00017823"/>
    </source>
</evidence>
<proteinExistence type="inferred from homology"/>
<dbReference type="NCBIfam" id="TIGR03824">
    <property type="entry name" value="FlgM_jcvi"/>
    <property type="match status" value="1"/>
</dbReference>
<evidence type="ECO:0000256" key="1">
    <source>
        <dbReference type="ARBA" id="ARBA00005322"/>
    </source>
</evidence>
<dbReference type="InterPro" id="IPR007412">
    <property type="entry name" value="FlgM"/>
</dbReference>
<name>A0A6I6CU74_9GAMM</name>
<evidence type="ECO:0000256" key="6">
    <source>
        <dbReference type="ARBA" id="ARBA00023163"/>
    </source>
</evidence>
<feature type="region of interest" description="Disordered" evidence="9">
    <location>
        <begin position="1"/>
        <end position="53"/>
    </location>
</feature>
<dbReference type="EMBL" id="CP046415">
    <property type="protein sequence ID" value="QGT78006.1"/>
    <property type="molecule type" value="Genomic_DNA"/>
</dbReference>
<dbReference type="GO" id="GO:0045892">
    <property type="term" value="P:negative regulation of DNA-templated transcription"/>
    <property type="evidence" value="ECO:0007669"/>
    <property type="project" value="InterPro"/>
</dbReference>
<keyword evidence="5" id="KW-0805">Transcription regulation</keyword>
<reference evidence="11 12" key="1">
    <citation type="submission" date="2019-11" db="EMBL/GenBank/DDBJ databases">
        <authorList>
            <person name="Zhang J."/>
            <person name="Sun C."/>
        </authorList>
    </citation>
    <scope>NUCLEOTIDE SEQUENCE [LARGE SCALE GENOMIC DNA]</scope>
    <source>
        <strain evidence="12">sp2</strain>
    </source>
</reference>
<dbReference type="GO" id="GO:0044781">
    <property type="term" value="P:bacterial-type flagellum organization"/>
    <property type="evidence" value="ECO:0007669"/>
    <property type="project" value="UniProtKB-KW"/>
</dbReference>
<sequence>MANEINGFGPRNLGPNGSVDSSRGRTEAKGESQRASGSATNGIKEDDAVTLSSGASQLQEMGRAMAESAPFDQAKVDRIKDLISQGEYQIDSSRVAEKLRQFETL</sequence>
<evidence type="ECO:0000256" key="9">
    <source>
        <dbReference type="SAM" id="MobiDB-lite"/>
    </source>
</evidence>
<evidence type="ECO:0000256" key="7">
    <source>
        <dbReference type="ARBA" id="ARBA00024739"/>
    </source>
</evidence>
<dbReference type="KEGG" id="ghl:GM160_03345"/>
<protein>
    <recommendedName>
        <fullName evidence="2">Negative regulator of flagellin synthesis</fullName>
    </recommendedName>
    <alternativeName>
        <fullName evidence="8">Anti-sigma-28 factor</fullName>
    </alternativeName>
</protein>
<keyword evidence="3" id="KW-0678">Repressor</keyword>
<dbReference type="AlphaFoldDB" id="A0A6I6CU74"/>
<keyword evidence="12" id="KW-1185">Reference proteome</keyword>
<dbReference type="RefSeq" id="WP_156228091.1">
    <property type="nucleotide sequence ID" value="NZ_CP046415.1"/>
</dbReference>
<comment type="similarity">
    <text evidence="1">Belongs to the FlgM family.</text>
</comment>
<evidence type="ECO:0000256" key="8">
    <source>
        <dbReference type="ARBA" id="ARBA00030117"/>
    </source>
</evidence>
<evidence type="ECO:0000256" key="3">
    <source>
        <dbReference type="ARBA" id="ARBA00022491"/>
    </source>
</evidence>
<dbReference type="Proteomes" id="UP000427716">
    <property type="component" value="Chromosome"/>
</dbReference>
<keyword evidence="6" id="KW-0804">Transcription</keyword>
<comment type="function">
    <text evidence="7">Responsible for the coupling of flagellin expression to flagellar assembly by preventing expression of the flagellin genes when a component of the middle class of proteins is defective. It negatively regulates flagellar genes by inhibiting the activity of FliA by directly binding to FliA.</text>
</comment>
<accession>A0A6I6CU74</accession>
<dbReference type="InterPro" id="IPR031316">
    <property type="entry name" value="FlgM_C"/>
</dbReference>
<keyword evidence="11" id="KW-0969">Cilium</keyword>
<dbReference type="Pfam" id="PF04316">
    <property type="entry name" value="FlgM"/>
    <property type="match status" value="1"/>
</dbReference>
<evidence type="ECO:0000313" key="11">
    <source>
        <dbReference type="EMBL" id="QGT78006.1"/>
    </source>
</evidence>
<evidence type="ECO:0000313" key="12">
    <source>
        <dbReference type="Proteomes" id="UP000427716"/>
    </source>
</evidence>
<evidence type="ECO:0000256" key="5">
    <source>
        <dbReference type="ARBA" id="ARBA00023015"/>
    </source>
</evidence>
<keyword evidence="4" id="KW-1005">Bacterial flagellum biogenesis</keyword>